<name>A0A6I3SC02_HELMO</name>
<dbReference type="Pfam" id="PF02621">
    <property type="entry name" value="VitK2_biosynth"/>
    <property type="match status" value="1"/>
</dbReference>
<evidence type="ECO:0000256" key="3">
    <source>
        <dbReference type="ARBA" id="ARBA00023239"/>
    </source>
</evidence>
<dbReference type="EC" id="4.2.1.151" evidence="4"/>
<comment type="similarity">
    <text evidence="4">Belongs to the MqnA/MqnD family. MqnA subfamily.</text>
</comment>
<keyword evidence="6" id="KW-1185">Reference proteome</keyword>
<dbReference type="EMBL" id="WNKU01000001">
    <property type="protein sequence ID" value="MTV47459.1"/>
    <property type="molecule type" value="Genomic_DNA"/>
</dbReference>
<dbReference type="InterPro" id="IPR003773">
    <property type="entry name" value="Menaquinone_biosynth"/>
</dbReference>
<dbReference type="SUPFAM" id="SSF53850">
    <property type="entry name" value="Periplasmic binding protein-like II"/>
    <property type="match status" value="1"/>
</dbReference>
<evidence type="ECO:0000256" key="2">
    <source>
        <dbReference type="ARBA" id="ARBA00022428"/>
    </source>
</evidence>
<dbReference type="PANTHER" id="PTHR37690:SF1">
    <property type="entry name" value="CHORISMATE DEHYDRATASE"/>
    <property type="match status" value="1"/>
</dbReference>
<dbReference type="Proteomes" id="UP000430670">
    <property type="component" value="Unassembled WGS sequence"/>
</dbReference>
<comment type="pathway">
    <text evidence="1 4">Quinol/quinone metabolism; menaquinone biosynthesis.</text>
</comment>
<comment type="function">
    <text evidence="4">Catalyzes the dehydration of chorismate into 3-[(1-carboxyvinyl)oxy]benzoate, a step in the biosynthesis of menaquinone (MK, vitamin K2).</text>
</comment>
<evidence type="ECO:0000313" key="5">
    <source>
        <dbReference type="EMBL" id="MTV47459.1"/>
    </source>
</evidence>
<dbReference type="GO" id="GO:0009234">
    <property type="term" value="P:menaquinone biosynthetic process"/>
    <property type="evidence" value="ECO:0007669"/>
    <property type="project" value="UniProtKB-UniRule"/>
</dbReference>
<dbReference type="InterPro" id="IPR030868">
    <property type="entry name" value="MqnA"/>
</dbReference>
<accession>A0A6I3SC02</accession>
<dbReference type="AlphaFoldDB" id="A0A6I3SC02"/>
<dbReference type="CDD" id="cd13634">
    <property type="entry name" value="PBP2_Sco4506"/>
    <property type="match status" value="1"/>
</dbReference>
<keyword evidence="3 4" id="KW-0456">Lyase</keyword>
<dbReference type="UniPathway" id="UPA00079"/>
<evidence type="ECO:0000256" key="1">
    <source>
        <dbReference type="ARBA" id="ARBA00004863"/>
    </source>
</evidence>
<dbReference type="Gene3D" id="3.40.190.10">
    <property type="entry name" value="Periplasmic binding protein-like II"/>
    <property type="match status" value="2"/>
</dbReference>
<dbReference type="PANTHER" id="PTHR37690">
    <property type="entry name" value="CHORISMATE DEHYDRATASE"/>
    <property type="match status" value="1"/>
</dbReference>
<proteinExistence type="inferred from homology"/>
<protein>
    <recommendedName>
        <fullName evidence="4">Chorismate dehydratase</fullName>
        <ecNumber evidence="4">4.2.1.151</ecNumber>
    </recommendedName>
    <alternativeName>
        <fullName evidence="4">Menaquinone biosynthetic enzyme MqnA</fullName>
    </alternativeName>
</protein>
<dbReference type="RefSeq" id="WP_155474579.1">
    <property type="nucleotide sequence ID" value="NZ_WNKU01000001.1"/>
</dbReference>
<dbReference type="HAMAP" id="MF_00995">
    <property type="entry name" value="MqnA"/>
    <property type="match status" value="1"/>
</dbReference>
<gene>
    <name evidence="4" type="primary">mqnA</name>
    <name evidence="5" type="ORF">GJ688_00515</name>
</gene>
<reference evidence="5 6" key="1">
    <citation type="submission" date="2019-11" db="EMBL/GenBank/DDBJ databases">
        <title>Whole-genome sequence of a the green, strictly anaerobic photosynthetic bacterium Heliobacillus mobilis DSM 6151.</title>
        <authorList>
            <person name="Kyndt J.A."/>
            <person name="Meyer T.E."/>
        </authorList>
    </citation>
    <scope>NUCLEOTIDE SEQUENCE [LARGE SCALE GENOMIC DNA]</scope>
    <source>
        <strain evidence="5 6">DSM 6151</strain>
    </source>
</reference>
<comment type="caution">
    <text evidence="5">The sequence shown here is derived from an EMBL/GenBank/DDBJ whole genome shotgun (WGS) entry which is preliminary data.</text>
</comment>
<comment type="catalytic activity">
    <reaction evidence="4">
        <text>chorismate = 3-[(1-carboxyvinyl)-oxy]benzoate + H2O</text>
        <dbReference type="Rhea" id="RHEA:40051"/>
        <dbReference type="ChEBI" id="CHEBI:15377"/>
        <dbReference type="ChEBI" id="CHEBI:29748"/>
        <dbReference type="ChEBI" id="CHEBI:76981"/>
        <dbReference type="EC" id="4.2.1.151"/>
    </reaction>
</comment>
<dbReference type="OrthoDB" id="9810112at2"/>
<sequence length="282" mass="31347">MLRLGRVDYLNVLPIYYAFESGAVPLAAETIRGVPALLNQKFIAGELDITPISSIAYARQPQAGWVLPDVSISADGPVASILLFTRKPVKELNGETIAVTTSSATSVVLLQILLERHYGIRCTLRPAAPELEPMLTEYPAALLIGDDALQAAEDAKSGLLNHLAIENVIDLGQVWKEMTGLPMVYALWAIRDDYVRRYDREIDQVAQAFRQARAWADSHAQEVLAEASRRYSLPLPVLDDYFHLIRYDLDDLYRKAAETYFAEAARLGILPAPVKLQVWGEV</sequence>
<evidence type="ECO:0000256" key="4">
    <source>
        <dbReference type="HAMAP-Rule" id="MF_00995"/>
    </source>
</evidence>
<evidence type="ECO:0000313" key="6">
    <source>
        <dbReference type="Proteomes" id="UP000430670"/>
    </source>
</evidence>
<dbReference type="GO" id="GO:0016836">
    <property type="term" value="F:hydro-lyase activity"/>
    <property type="evidence" value="ECO:0007669"/>
    <property type="project" value="UniProtKB-UniRule"/>
</dbReference>
<organism evidence="5 6">
    <name type="scientific">Heliobacterium mobile</name>
    <name type="common">Heliobacillus mobilis</name>
    <dbReference type="NCBI Taxonomy" id="28064"/>
    <lineage>
        <taxon>Bacteria</taxon>
        <taxon>Bacillati</taxon>
        <taxon>Bacillota</taxon>
        <taxon>Clostridia</taxon>
        <taxon>Eubacteriales</taxon>
        <taxon>Heliobacteriaceae</taxon>
        <taxon>Heliobacterium</taxon>
    </lineage>
</organism>
<keyword evidence="2 4" id="KW-0474">Menaquinone biosynthesis</keyword>